<evidence type="ECO:0000256" key="3">
    <source>
        <dbReference type="PIRSR" id="PIRSR603782-2"/>
    </source>
</evidence>
<dbReference type="PANTHER" id="PTHR12151:SF25">
    <property type="entry name" value="LINALOOL DEHYDRATASE_ISOMERASE DOMAIN-CONTAINING PROTEIN"/>
    <property type="match status" value="1"/>
</dbReference>
<dbReference type="SUPFAM" id="SSF52833">
    <property type="entry name" value="Thioredoxin-like"/>
    <property type="match status" value="1"/>
</dbReference>
<accession>A0A501WIZ2</accession>
<dbReference type="InterPro" id="IPR003782">
    <property type="entry name" value="SCO1/SenC"/>
</dbReference>
<dbReference type="Proteomes" id="UP000315901">
    <property type="component" value="Unassembled WGS sequence"/>
</dbReference>
<sequence length="206" mass="23636">MKNKNSLYILIIIMSFVFLMPVANFAAKTLTSAQYYGVSVNQVFPSFSGVDGLKKPFSSDDLKGKMHLVFFGNTRCGSVCYPRVVLFKEIDNRIKKQAPWLEGKIEYNFFTIDPSNDTPERLFQYFDNYVKGGRSVHVMDENFFSNVKTKLGVDFSYIGSGQYRHEDRLYLTNTKGEVLLSYAGVNILEEEIINDLIKVNQLEEQK</sequence>
<dbReference type="Pfam" id="PF02630">
    <property type="entry name" value="SCO1-SenC"/>
    <property type="match status" value="1"/>
</dbReference>
<evidence type="ECO:0000256" key="2">
    <source>
        <dbReference type="PIRSR" id="PIRSR603782-1"/>
    </source>
</evidence>
<comment type="caution">
    <text evidence="5">The sequence shown here is derived from an EMBL/GenBank/DDBJ whole genome shotgun (WGS) entry which is preliminary data.</text>
</comment>
<dbReference type="Gene3D" id="3.40.30.10">
    <property type="entry name" value="Glutaredoxin"/>
    <property type="match status" value="1"/>
</dbReference>
<evidence type="ECO:0000313" key="5">
    <source>
        <dbReference type="EMBL" id="TPE48094.1"/>
    </source>
</evidence>
<feature type="binding site" evidence="2">
    <location>
        <position position="76"/>
    </location>
    <ligand>
        <name>Cu cation</name>
        <dbReference type="ChEBI" id="CHEBI:23378"/>
    </ligand>
</feature>
<keyword evidence="3" id="KW-1015">Disulfide bond</keyword>
<keyword evidence="4" id="KW-0812">Transmembrane</keyword>
<dbReference type="RefSeq" id="WP_140590299.1">
    <property type="nucleotide sequence ID" value="NZ_VFRR01000036.1"/>
</dbReference>
<feature type="disulfide bond" description="Redox-active" evidence="3">
    <location>
        <begin position="76"/>
        <end position="80"/>
    </location>
</feature>
<organism evidence="5 6">
    <name type="scientific">Maribrevibacterium harenarium</name>
    <dbReference type="NCBI Taxonomy" id="2589817"/>
    <lineage>
        <taxon>Bacteria</taxon>
        <taxon>Pseudomonadati</taxon>
        <taxon>Pseudomonadota</taxon>
        <taxon>Gammaproteobacteria</taxon>
        <taxon>Oceanospirillales</taxon>
        <taxon>Oceanospirillaceae</taxon>
        <taxon>Maribrevibacterium</taxon>
    </lineage>
</organism>
<keyword evidence="4" id="KW-1133">Transmembrane helix</keyword>
<evidence type="ECO:0000256" key="4">
    <source>
        <dbReference type="SAM" id="Phobius"/>
    </source>
</evidence>
<feature type="binding site" evidence="2">
    <location>
        <position position="80"/>
    </location>
    <ligand>
        <name>Cu cation</name>
        <dbReference type="ChEBI" id="CHEBI:23378"/>
    </ligand>
</feature>
<keyword evidence="6" id="KW-1185">Reference proteome</keyword>
<dbReference type="AlphaFoldDB" id="A0A501WIZ2"/>
<feature type="binding site" evidence="2">
    <location>
        <position position="165"/>
    </location>
    <ligand>
        <name>Cu cation</name>
        <dbReference type="ChEBI" id="CHEBI:23378"/>
    </ligand>
</feature>
<keyword evidence="2" id="KW-0479">Metal-binding</keyword>
<evidence type="ECO:0000313" key="6">
    <source>
        <dbReference type="Proteomes" id="UP000315901"/>
    </source>
</evidence>
<keyword evidence="4" id="KW-0472">Membrane</keyword>
<evidence type="ECO:0008006" key="7">
    <source>
        <dbReference type="Google" id="ProtNLM"/>
    </source>
</evidence>
<keyword evidence="2" id="KW-0186">Copper</keyword>
<dbReference type="OrthoDB" id="9790194at2"/>
<gene>
    <name evidence="5" type="ORF">FJM67_13640</name>
</gene>
<dbReference type="EMBL" id="VFRR01000036">
    <property type="protein sequence ID" value="TPE48094.1"/>
    <property type="molecule type" value="Genomic_DNA"/>
</dbReference>
<comment type="similarity">
    <text evidence="1">Belongs to the SCO1/2 family.</text>
</comment>
<dbReference type="InterPro" id="IPR036249">
    <property type="entry name" value="Thioredoxin-like_sf"/>
</dbReference>
<proteinExistence type="inferred from homology"/>
<feature type="transmembrane region" description="Helical" evidence="4">
    <location>
        <begin position="7"/>
        <end position="27"/>
    </location>
</feature>
<name>A0A501WIZ2_9GAMM</name>
<dbReference type="GO" id="GO:0046872">
    <property type="term" value="F:metal ion binding"/>
    <property type="evidence" value="ECO:0007669"/>
    <property type="project" value="UniProtKB-KW"/>
</dbReference>
<dbReference type="PANTHER" id="PTHR12151">
    <property type="entry name" value="ELECTRON TRANSPORT PROTIN SCO1/SENC FAMILY MEMBER"/>
    <property type="match status" value="1"/>
</dbReference>
<protein>
    <recommendedName>
        <fullName evidence="7">Protein SCO1/2</fullName>
    </recommendedName>
</protein>
<reference evidence="5 6" key="1">
    <citation type="submission" date="2019-06" db="EMBL/GenBank/DDBJ databases">
        <title>A novel bacterium of genus Marinomonas, isolated from coastal sand.</title>
        <authorList>
            <person name="Huang H."/>
            <person name="Mo K."/>
            <person name="Hu Y."/>
        </authorList>
    </citation>
    <scope>NUCLEOTIDE SEQUENCE [LARGE SCALE GENOMIC DNA]</scope>
    <source>
        <strain evidence="5 6">HB171799</strain>
    </source>
</reference>
<evidence type="ECO:0000256" key="1">
    <source>
        <dbReference type="ARBA" id="ARBA00010996"/>
    </source>
</evidence>